<dbReference type="Proteomes" id="UP001497600">
    <property type="component" value="Chromosome H"/>
</dbReference>
<evidence type="ECO:0000313" key="6">
    <source>
        <dbReference type="Proteomes" id="UP001497600"/>
    </source>
</evidence>
<dbReference type="EMBL" id="OZ004260">
    <property type="protein sequence ID" value="CAK7921981.1"/>
    <property type="molecule type" value="Genomic_DNA"/>
</dbReference>
<evidence type="ECO:0000313" key="5">
    <source>
        <dbReference type="EMBL" id="CAK7921981.1"/>
    </source>
</evidence>
<accession>A0ABP0EN26</accession>
<proteinExistence type="inferred from homology"/>
<feature type="domain" description="DNA polymerase alpha/delta/epsilon subunit B" evidence="3">
    <location>
        <begin position="217"/>
        <end position="446"/>
    </location>
</feature>
<dbReference type="Gene3D" id="3.60.21.50">
    <property type="match status" value="1"/>
</dbReference>
<feature type="domain" description="DNA polymerase delta subunit OB-fold" evidence="4">
    <location>
        <begin position="47"/>
        <end position="191"/>
    </location>
</feature>
<comment type="similarity">
    <text evidence="1">Belongs to the DNA polymerase delta/II small subunit family.</text>
</comment>
<dbReference type="Pfam" id="PF04042">
    <property type="entry name" value="DNA_pol_E_B"/>
    <property type="match status" value="1"/>
</dbReference>
<reference evidence="5 6" key="1">
    <citation type="submission" date="2024-01" db="EMBL/GenBank/DDBJ databases">
        <authorList>
            <consortium name="Genoscope - CEA"/>
            <person name="William W."/>
        </authorList>
    </citation>
    <scope>NUCLEOTIDE SEQUENCE [LARGE SCALE GENOMIC DNA]</scope>
    <source>
        <strain evidence="5 6">29B2s-10</strain>
    </source>
</reference>
<dbReference type="Pfam" id="PF18018">
    <property type="entry name" value="DNA_pol_D_N"/>
    <property type="match status" value="1"/>
</dbReference>
<sequence>MEFLSHVNANVSDDPQYKRSVEPPFPETFDKDDVYKLNASNRTYERQFYSMYQYRLNTLKNRVDTNAMKKWGDGTKKSAQGASYITRKDKILDIKSGETCWVSGTVFCDLSKKLNILQDVEKGKDDTLPGVPKSYSDDKEEAVVMLEDESGRAILRSHSNDLLDLNLLVTGCIVAVLGEEVQAGIFDIIDIVYPTTSPQRPLLPISSSSSGTASKKIAIVSGLNMGNEEDIKVELLSQFLGGELGGDKEIELSSRINHLIIAGDSILPLETINDEDYSAGLNNNYGSKNVSKVNIETVGKFDNFIRGILPSIPITIMSGEKDPVECCLPQQPIHKSFLANCKPYVGSESLTLTTNPTWIEEPTRSIRLLGTSGQNISDILKYLTSTQLQAKGDDVSLQVLESCIHWQNIAPTAPDTLYCYPFDNSDPFTLSNETPHVLFAGNQDNYATTTKNWKLDADGDEISVRLISVPRFAQSGQLVLLDVDTLECEVITIYK</sequence>
<dbReference type="PANTHER" id="PTHR10416:SF0">
    <property type="entry name" value="DNA POLYMERASE DELTA SUBUNIT 2"/>
    <property type="match status" value="1"/>
</dbReference>
<dbReference type="InterPro" id="IPR040663">
    <property type="entry name" value="DNA_pol_D_N"/>
</dbReference>
<evidence type="ECO:0000256" key="1">
    <source>
        <dbReference type="ARBA" id="ARBA00006035"/>
    </source>
</evidence>
<keyword evidence="6" id="KW-1185">Reference proteome</keyword>
<keyword evidence="2" id="KW-0235">DNA replication</keyword>
<dbReference type="Gene3D" id="2.40.50.430">
    <property type="match status" value="1"/>
</dbReference>
<protein>
    <submittedName>
        <fullName evidence="5">DNA polymerase delta small subunit</fullName>
    </submittedName>
</protein>
<dbReference type="PANTHER" id="PTHR10416">
    <property type="entry name" value="DNA POLYMERASE DELTA SUBUNIT 2"/>
    <property type="match status" value="1"/>
</dbReference>
<evidence type="ECO:0000259" key="3">
    <source>
        <dbReference type="Pfam" id="PF04042"/>
    </source>
</evidence>
<name>A0ABP0EN26_9ASCO</name>
<evidence type="ECO:0000259" key="4">
    <source>
        <dbReference type="Pfam" id="PF18018"/>
    </source>
</evidence>
<organism evidence="5 6">
    <name type="scientific">[Candida] anglica</name>
    <dbReference type="NCBI Taxonomy" id="148631"/>
    <lineage>
        <taxon>Eukaryota</taxon>
        <taxon>Fungi</taxon>
        <taxon>Dikarya</taxon>
        <taxon>Ascomycota</taxon>
        <taxon>Saccharomycotina</taxon>
        <taxon>Pichiomycetes</taxon>
        <taxon>Debaryomycetaceae</taxon>
        <taxon>Kurtzmaniella</taxon>
    </lineage>
</organism>
<gene>
    <name evidence="5" type="primary">POL31</name>
    <name evidence="5" type="ORF">CAAN4_H21308</name>
</gene>
<dbReference type="InterPro" id="IPR007185">
    <property type="entry name" value="DNA_pol_a/d/e_bsu"/>
</dbReference>
<evidence type="ECO:0000256" key="2">
    <source>
        <dbReference type="ARBA" id="ARBA00022705"/>
    </source>
</evidence>
<dbReference type="InterPro" id="IPR024826">
    <property type="entry name" value="DNA_pol_delta/II_ssu"/>
</dbReference>